<gene>
    <name evidence="1" type="ORF">MANES_05G113201v8</name>
</gene>
<reference evidence="2" key="1">
    <citation type="journal article" date="2016" name="Nat. Biotechnol.">
        <title>Sequencing wild and cultivated cassava and related species reveals extensive interspecific hybridization and genetic diversity.</title>
        <authorList>
            <person name="Bredeson J.V."/>
            <person name="Lyons J.B."/>
            <person name="Prochnik S.E."/>
            <person name="Wu G.A."/>
            <person name="Ha C.M."/>
            <person name="Edsinger-Gonzales E."/>
            <person name="Grimwood J."/>
            <person name="Schmutz J."/>
            <person name="Rabbi I.Y."/>
            <person name="Egesi C."/>
            <person name="Nauluvula P."/>
            <person name="Lebot V."/>
            <person name="Ndunguru J."/>
            <person name="Mkamilo G."/>
            <person name="Bart R.S."/>
            <person name="Setter T.L."/>
            <person name="Gleadow R.M."/>
            <person name="Kulakow P."/>
            <person name="Ferguson M.E."/>
            <person name="Rounsley S."/>
            <person name="Rokhsar D.S."/>
        </authorList>
    </citation>
    <scope>NUCLEOTIDE SEQUENCE [LARGE SCALE GENOMIC DNA]</scope>
    <source>
        <strain evidence="2">cv. AM560-2</strain>
    </source>
</reference>
<keyword evidence="2" id="KW-1185">Reference proteome</keyword>
<sequence length="96" mass="10776">MLLQLYLLLLILQIQGEVVGAEAGTLEDVEEATTGTIIPPLVVTPPQHLLLVSTVMGLVMYLGSVLHRKTLLMHMRQQLMLIYLMLGWWIQGQIII</sequence>
<comment type="caution">
    <text evidence="1">The sequence shown here is derived from an EMBL/GenBank/DDBJ whole genome shotgun (WGS) entry which is preliminary data.</text>
</comment>
<protein>
    <submittedName>
        <fullName evidence="1">Uncharacterized protein</fullName>
    </submittedName>
</protein>
<organism evidence="1 2">
    <name type="scientific">Manihot esculenta</name>
    <name type="common">Cassava</name>
    <name type="synonym">Jatropha manihot</name>
    <dbReference type="NCBI Taxonomy" id="3983"/>
    <lineage>
        <taxon>Eukaryota</taxon>
        <taxon>Viridiplantae</taxon>
        <taxon>Streptophyta</taxon>
        <taxon>Embryophyta</taxon>
        <taxon>Tracheophyta</taxon>
        <taxon>Spermatophyta</taxon>
        <taxon>Magnoliopsida</taxon>
        <taxon>eudicotyledons</taxon>
        <taxon>Gunneridae</taxon>
        <taxon>Pentapetalae</taxon>
        <taxon>rosids</taxon>
        <taxon>fabids</taxon>
        <taxon>Malpighiales</taxon>
        <taxon>Euphorbiaceae</taxon>
        <taxon>Crotonoideae</taxon>
        <taxon>Manihoteae</taxon>
        <taxon>Manihot</taxon>
    </lineage>
</organism>
<name>A0ACB7HNZ9_MANES</name>
<dbReference type="Proteomes" id="UP000091857">
    <property type="component" value="Chromosome 5"/>
</dbReference>
<proteinExistence type="predicted"/>
<evidence type="ECO:0000313" key="1">
    <source>
        <dbReference type="EMBL" id="KAG8654433.1"/>
    </source>
</evidence>
<dbReference type="EMBL" id="CM004391">
    <property type="protein sequence ID" value="KAG8654433.1"/>
    <property type="molecule type" value="Genomic_DNA"/>
</dbReference>
<evidence type="ECO:0000313" key="2">
    <source>
        <dbReference type="Proteomes" id="UP000091857"/>
    </source>
</evidence>
<accession>A0ACB7HNZ9</accession>